<protein>
    <submittedName>
        <fullName evidence="3">Serine/threonine-protein phosphatase</fullName>
    </submittedName>
</protein>
<evidence type="ECO:0000313" key="4">
    <source>
        <dbReference type="Proteomes" id="UP001216390"/>
    </source>
</evidence>
<dbReference type="InterPro" id="IPR036457">
    <property type="entry name" value="PPM-type-like_dom_sf"/>
</dbReference>
<name>A0AAF0BWN8_9ACTN</name>
<accession>A0AAF0BWN8</accession>
<dbReference type="SMART" id="SM00332">
    <property type="entry name" value="PP2Cc"/>
    <property type="match status" value="1"/>
</dbReference>
<dbReference type="PROSITE" id="PS51746">
    <property type="entry name" value="PPM_2"/>
    <property type="match status" value="1"/>
</dbReference>
<dbReference type="AlphaFoldDB" id="A0AAF0BWN8"/>
<dbReference type="InterPro" id="IPR001932">
    <property type="entry name" value="PPM-type_phosphatase-like_dom"/>
</dbReference>
<proteinExistence type="predicted"/>
<gene>
    <name evidence="3" type="ORF">PO878_04690</name>
</gene>
<evidence type="ECO:0000259" key="2">
    <source>
        <dbReference type="PROSITE" id="PS51746"/>
    </source>
</evidence>
<dbReference type="SMART" id="SM00331">
    <property type="entry name" value="PP2C_SIG"/>
    <property type="match status" value="1"/>
</dbReference>
<evidence type="ECO:0000313" key="3">
    <source>
        <dbReference type="EMBL" id="WCO68020.1"/>
    </source>
</evidence>
<dbReference type="RefSeq" id="WP_272737537.1">
    <property type="nucleotide sequence ID" value="NZ_CP116942.1"/>
</dbReference>
<feature type="region of interest" description="Disordered" evidence="1">
    <location>
        <begin position="206"/>
        <end position="231"/>
    </location>
</feature>
<feature type="domain" description="PPM-type phosphatase" evidence="2">
    <location>
        <begin position="1"/>
        <end position="190"/>
    </location>
</feature>
<dbReference type="Proteomes" id="UP001216390">
    <property type="component" value="Chromosome"/>
</dbReference>
<keyword evidence="4" id="KW-1185">Reference proteome</keyword>
<reference evidence="3" key="1">
    <citation type="submission" date="2023-01" db="EMBL/GenBank/DDBJ databases">
        <title>The diversity of Class Acidimicrobiia in South China Sea sediment environments and the proposal of Iamia marina sp. nov., a novel species of the genus Iamia.</title>
        <authorList>
            <person name="He Y."/>
            <person name="Tian X."/>
        </authorList>
    </citation>
    <scope>NUCLEOTIDE SEQUENCE</scope>
    <source>
        <strain evidence="3">DSM 19957</strain>
    </source>
</reference>
<dbReference type="KEGG" id="ima:PO878_04690"/>
<dbReference type="SUPFAM" id="SSF81606">
    <property type="entry name" value="PP2C-like"/>
    <property type="match status" value="1"/>
</dbReference>
<dbReference type="CDD" id="cd00143">
    <property type="entry name" value="PP2Cc"/>
    <property type="match status" value="1"/>
</dbReference>
<dbReference type="Gene3D" id="3.60.40.10">
    <property type="entry name" value="PPM-type phosphatase domain"/>
    <property type="match status" value="1"/>
</dbReference>
<dbReference type="EMBL" id="CP116942">
    <property type="protein sequence ID" value="WCO68020.1"/>
    <property type="molecule type" value="Genomic_DNA"/>
</dbReference>
<organism evidence="3 4">
    <name type="scientific">Iamia majanohamensis</name>
    <dbReference type="NCBI Taxonomy" id="467976"/>
    <lineage>
        <taxon>Bacteria</taxon>
        <taxon>Bacillati</taxon>
        <taxon>Actinomycetota</taxon>
        <taxon>Acidimicrobiia</taxon>
        <taxon>Acidimicrobiales</taxon>
        <taxon>Iamiaceae</taxon>
        <taxon>Iamia</taxon>
    </lineage>
</organism>
<evidence type="ECO:0000256" key="1">
    <source>
        <dbReference type="SAM" id="MobiDB-lite"/>
    </source>
</evidence>
<sequence>MIPITTPTPSGKAGGTPPAATANDLVNGFWTANTAILDRALAEPSLHSMGSTLVAIEMLTSENTIAVVSVGDSRAYRLRDGDLWRITTDHTWEAALLSAGIEPAIGRRSRHILTRCLGSTAAIDVDAWILDLRPGDRFLLCSDGIHGVLDDTTIGTLLAGPDDGRTAQRVVDTAIDAHSTDDVTALVADVVRARELATRLRRIDSARRHPSRRAARISRDPGVPAPRPIAS</sequence>